<accession>A0ABT3L8B1</accession>
<keyword evidence="3" id="KW-1185">Reference proteome</keyword>
<dbReference type="Proteomes" id="UP001526426">
    <property type="component" value="Unassembled WGS sequence"/>
</dbReference>
<dbReference type="InterPro" id="IPR036513">
    <property type="entry name" value="STAS_dom_sf"/>
</dbReference>
<dbReference type="InterPro" id="IPR002645">
    <property type="entry name" value="STAS_dom"/>
</dbReference>
<dbReference type="Gene3D" id="3.30.750.24">
    <property type="entry name" value="STAS domain"/>
    <property type="match status" value="1"/>
</dbReference>
<proteinExistence type="predicted"/>
<feature type="domain" description="STAS" evidence="1">
    <location>
        <begin position="6"/>
        <end position="114"/>
    </location>
</feature>
<dbReference type="NCBIfam" id="NF047705">
    <property type="entry name" value="slr1659_superfam"/>
    <property type="match status" value="1"/>
</dbReference>
<comment type="caution">
    <text evidence="2">The sequence shown here is derived from an EMBL/GenBank/DDBJ whole genome shotgun (WGS) entry which is preliminary data.</text>
</comment>
<dbReference type="PROSITE" id="PS50801">
    <property type="entry name" value="STAS"/>
    <property type="match status" value="1"/>
</dbReference>
<gene>
    <name evidence="2" type="ORF">K4A83_15920</name>
</gene>
<protein>
    <recommendedName>
        <fullName evidence="1">STAS domain-containing protein</fullName>
    </recommendedName>
</protein>
<dbReference type="SUPFAM" id="SSF52091">
    <property type="entry name" value="SpoIIaa-like"/>
    <property type="match status" value="1"/>
</dbReference>
<organism evidence="2 3">
    <name type="scientific">Spirulina subsalsa FACHB-351</name>
    <dbReference type="NCBI Taxonomy" id="234711"/>
    <lineage>
        <taxon>Bacteria</taxon>
        <taxon>Bacillati</taxon>
        <taxon>Cyanobacteriota</taxon>
        <taxon>Cyanophyceae</taxon>
        <taxon>Spirulinales</taxon>
        <taxon>Spirulinaceae</taxon>
        <taxon>Spirulina</taxon>
    </lineage>
</organism>
<dbReference type="EMBL" id="JAIHOM010000087">
    <property type="protein sequence ID" value="MCW6037745.1"/>
    <property type="molecule type" value="Genomic_DNA"/>
</dbReference>
<evidence type="ECO:0000313" key="2">
    <source>
        <dbReference type="EMBL" id="MCW6037745.1"/>
    </source>
</evidence>
<evidence type="ECO:0000259" key="1">
    <source>
        <dbReference type="PROSITE" id="PS50801"/>
    </source>
</evidence>
<dbReference type="Pfam" id="PF01740">
    <property type="entry name" value="STAS"/>
    <property type="match status" value="1"/>
</dbReference>
<dbReference type="RefSeq" id="WP_265265612.1">
    <property type="nucleotide sequence ID" value="NZ_JAIHOM010000087.1"/>
</dbReference>
<reference evidence="2 3" key="1">
    <citation type="submission" date="2021-08" db="EMBL/GenBank/DDBJ databases">
        <title>Draft genome sequence of Spirulina subsalsa with high tolerance to salinity and hype-accumulation of phycocyanin.</title>
        <authorList>
            <person name="Pei H."/>
            <person name="Jiang L."/>
        </authorList>
    </citation>
    <scope>NUCLEOTIDE SEQUENCE [LARGE SCALE GENOMIC DNA]</scope>
    <source>
        <strain evidence="2 3">FACHB-351</strain>
    </source>
</reference>
<name>A0ABT3L8B1_9CYAN</name>
<evidence type="ECO:0000313" key="3">
    <source>
        <dbReference type="Proteomes" id="UP001526426"/>
    </source>
</evidence>
<sequence length="114" mass="13015">MEIKTNSFEVEYDKEINTVRFQGSLRLSGMDEYAPIVELLNQIADQNPANLTLDLRALEFLNSSGINVLSKFVIRVRQNKEMGLTVKGSEEIAWQTKSLKNLQRLMPSLTLELQ</sequence>